<dbReference type="AlphaFoldDB" id="A0A841R6Z8"/>
<evidence type="ECO:0000313" key="1">
    <source>
        <dbReference type="EMBL" id="MBB6478282.1"/>
    </source>
</evidence>
<protein>
    <submittedName>
        <fullName evidence="1">Uncharacterized protein</fullName>
    </submittedName>
</protein>
<keyword evidence="2" id="KW-1185">Reference proteome</keyword>
<proteinExistence type="predicted"/>
<dbReference type="GeneID" id="93486606"/>
<reference evidence="1 2" key="1">
    <citation type="submission" date="2020-08" db="EMBL/GenBank/DDBJ databases">
        <title>Genomic Encyclopedia of Type Strains, Phase IV (KMG-IV): sequencing the most valuable type-strain genomes for metagenomic binning, comparative biology and taxonomic classification.</title>
        <authorList>
            <person name="Goeker M."/>
        </authorList>
    </citation>
    <scope>NUCLEOTIDE SEQUENCE [LARGE SCALE GENOMIC DNA]</scope>
    <source>
        <strain evidence="1 2">DSM 21255</strain>
    </source>
</reference>
<comment type="caution">
    <text evidence="1">The sequence shown here is derived from an EMBL/GenBank/DDBJ whole genome shotgun (WGS) entry which is preliminary data.</text>
</comment>
<sequence>MQRHEWVERFRALGIAESQIYTEILRAREIDQVLFQRADHREYGVTGETIIAALHSFTIEKFGSYPADPEQYPEVYGMAMATPPLLFSPYREKSYGPALTTVWEEANQSEHVLLVHADGYLGDAVAAKTIFQRAPKIVATAADEKAAAELQLLYPYYAWTTLETLPKDDFDYIFLGSDAATAEELQPLTQICPAARIDAWLLFDGVRDREQLPTGAWYLCGADDEKLYWTGHPDPAQKKRYGMARFSDGQWEKEIYLPETWRAWQTTQEETTLQHYADPLPMQSAPTEGVALTAALNDGPWPLAAQKESAPREVAGPLASGDVVIAATQDGYRVGIITAKHAGKYLAGRAFVMRPRRMEHAAWLWMTLQTDRVRAQLASLLAGDFRYLTPALLGQLPLGNATADAIHTAQAWLARQSEWEEVQTRWEECMHTF</sequence>
<name>A0A841R6Z8_9FIRM</name>
<dbReference type="OrthoDB" id="5195453at2"/>
<dbReference type="Proteomes" id="UP000591941">
    <property type="component" value="Unassembled WGS sequence"/>
</dbReference>
<organism evidence="1 2">
    <name type="scientific">Negativicoccus succinicivorans</name>
    <dbReference type="NCBI Taxonomy" id="620903"/>
    <lineage>
        <taxon>Bacteria</taxon>
        <taxon>Bacillati</taxon>
        <taxon>Bacillota</taxon>
        <taxon>Negativicutes</taxon>
        <taxon>Veillonellales</taxon>
        <taxon>Veillonellaceae</taxon>
        <taxon>Negativicoccus</taxon>
    </lineage>
</organism>
<dbReference type="RefSeq" id="WP_159823310.1">
    <property type="nucleotide sequence ID" value="NZ_CABWNB010000005.1"/>
</dbReference>
<accession>A0A841R6Z8</accession>
<evidence type="ECO:0000313" key="2">
    <source>
        <dbReference type="Proteomes" id="UP000591941"/>
    </source>
</evidence>
<gene>
    <name evidence="1" type="ORF">HNR45_001353</name>
</gene>
<dbReference type="EMBL" id="JACHHI010000007">
    <property type="protein sequence ID" value="MBB6478282.1"/>
    <property type="molecule type" value="Genomic_DNA"/>
</dbReference>